<name>A0AAW7X899_9GAMM</name>
<dbReference type="EMBL" id="JAUOPB010000006">
    <property type="protein sequence ID" value="MDO6422614.1"/>
    <property type="molecule type" value="Genomic_DNA"/>
</dbReference>
<dbReference type="RefSeq" id="WP_303492567.1">
    <property type="nucleotide sequence ID" value="NZ_JAUOPB010000006.1"/>
</dbReference>
<sequence>MAFATDFYFTHTTSVGIELRESSYYSEGVVRAKHFFSNELYAATSYSKWQSNHIIRLEAGLRF</sequence>
<dbReference type="AlphaFoldDB" id="A0AAW7X899"/>
<evidence type="ECO:0000313" key="2">
    <source>
        <dbReference type="Proteomes" id="UP001169760"/>
    </source>
</evidence>
<protein>
    <submittedName>
        <fullName evidence="1">Uncharacterized protein</fullName>
    </submittedName>
</protein>
<evidence type="ECO:0000313" key="1">
    <source>
        <dbReference type="EMBL" id="MDO6422614.1"/>
    </source>
</evidence>
<dbReference type="Proteomes" id="UP001169760">
    <property type="component" value="Unassembled WGS sequence"/>
</dbReference>
<comment type="caution">
    <text evidence="1">The sequence shown here is derived from an EMBL/GenBank/DDBJ whole genome shotgun (WGS) entry which is preliminary data.</text>
</comment>
<gene>
    <name evidence="1" type="ORF">Q4521_09025</name>
</gene>
<proteinExistence type="predicted"/>
<reference evidence="1" key="1">
    <citation type="submission" date="2023-07" db="EMBL/GenBank/DDBJ databases">
        <title>Genome content predicts the carbon catabolic preferences of heterotrophic bacteria.</title>
        <authorList>
            <person name="Gralka M."/>
        </authorList>
    </citation>
    <scope>NUCLEOTIDE SEQUENCE</scope>
    <source>
        <strain evidence="1">I3M17_2</strain>
    </source>
</reference>
<accession>A0AAW7X899</accession>
<organism evidence="1 2">
    <name type="scientific">Saccharophagus degradans</name>
    <dbReference type="NCBI Taxonomy" id="86304"/>
    <lineage>
        <taxon>Bacteria</taxon>
        <taxon>Pseudomonadati</taxon>
        <taxon>Pseudomonadota</taxon>
        <taxon>Gammaproteobacteria</taxon>
        <taxon>Cellvibrionales</taxon>
        <taxon>Cellvibrionaceae</taxon>
        <taxon>Saccharophagus</taxon>
    </lineage>
</organism>